<reference evidence="6" key="1">
    <citation type="journal article" date="2018" name="Gigascience">
        <title>Genome assembly of the Pink Ipe (Handroanthus impetiginosus, Bignoniaceae), a highly valued, ecologically keystone Neotropical timber forest tree.</title>
        <authorList>
            <person name="Silva-Junior O.B."/>
            <person name="Grattapaglia D."/>
            <person name="Novaes E."/>
            <person name="Collevatti R.G."/>
        </authorList>
    </citation>
    <scope>NUCLEOTIDE SEQUENCE [LARGE SCALE GENOMIC DNA]</scope>
    <source>
        <strain evidence="6">cv. UFG-1</strain>
    </source>
</reference>
<evidence type="ECO:0000256" key="3">
    <source>
        <dbReference type="SAM" id="Phobius"/>
    </source>
</evidence>
<dbReference type="Pfam" id="PF16845">
    <property type="entry name" value="SQAPI"/>
    <property type="match status" value="1"/>
</dbReference>
<name>A0A2G9H5D9_9LAMI</name>
<dbReference type="InterPro" id="IPR046350">
    <property type="entry name" value="Cystatin_sf"/>
</dbReference>
<dbReference type="OrthoDB" id="906950at2759"/>
<comment type="caution">
    <text evidence="5">The sequence shown here is derived from an EMBL/GenBank/DDBJ whole genome shotgun (WGS) entry which is preliminary data.</text>
</comment>
<organism evidence="5 6">
    <name type="scientific">Handroanthus impetiginosus</name>
    <dbReference type="NCBI Taxonomy" id="429701"/>
    <lineage>
        <taxon>Eukaryota</taxon>
        <taxon>Viridiplantae</taxon>
        <taxon>Streptophyta</taxon>
        <taxon>Embryophyta</taxon>
        <taxon>Tracheophyta</taxon>
        <taxon>Spermatophyta</taxon>
        <taxon>Magnoliopsida</taxon>
        <taxon>eudicotyledons</taxon>
        <taxon>Gunneridae</taxon>
        <taxon>Pentapetalae</taxon>
        <taxon>asterids</taxon>
        <taxon>lamiids</taxon>
        <taxon>Lamiales</taxon>
        <taxon>Bignoniaceae</taxon>
        <taxon>Crescentiina</taxon>
        <taxon>Tabebuia alliance</taxon>
        <taxon>Handroanthus</taxon>
    </lineage>
</organism>
<evidence type="ECO:0000256" key="2">
    <source>
        <dbReference type="ARBA" id="ARBA00022704"/>
    </source>
</evidence>
<evidence type="ECO:0000313" key="6">
    <source>
        <dbReference type="Proteomes" id="UP000231279"/>
    </source>
</evidence>
<evidence type="ECO:0000313" key="5">
    <source>
        <dbReference type="EMBL" id="PIN12726.1"/>
    </source>
</evidence>
<keyword evidence="1" id="KW-0646">Protease inhibitor</keyword>
<accession>A0A2G9H5D9</accession>
<keyword evidence="3" id="KW-1133">Transmembrane helix</keyword>
<evidence type="ECO:0000259" key="4">
    <source>
        <dbReference type="Pfam" id="PF16845"/>
    </source>
</evidence>
<dbReference type="AlphaFoldDB" id="A0A2G9H5D9"/>
<keyword evidence="3" id="KW-0812">Transmembrane</keyword>
<feature type="domain" description="Cystatin" evidence="4">
    <location>
        <begin position="52"/>
        <end position="120"/>
    </location>
</feature>
<sequence>MGVKVNIFLLSIEFLLVAYILLDAYTAIFNFGFNNIASLEDSVVGSNATNEHPKVVEIGKFAVDEHNKLGRGNLKFEAVVGALFAQSSYMLLIQVMDATFSESKQYVATVKHQGTQMILIAFEEYMESAI</sequence>
<dbReference type="SUPFAM" id="SSF54403">
    <property type="entry name" value="Cystatin/monellin"/>
    <property type="match status" value="1"/>
</dbReference>
<proteinExistence type="predicted"/>
<keyword evidence="2" id="KW-0789">Thiol protease inhibitor</keyword>
<dbReference type="Proteomes" id="UP000231279">
    <property type="component" value="Unassembled WGS sequence"/>
</dbReference>
<protein>
    <recommendedName>
        <fullName evidence="4">Cystatin domain-containing protein</fullName>
    </recommendedName>
</protein>
<keyword evidence="3" id="KW-0472">Membrane</keyword>
<feature type="transmembrane region" description="Helical" evidence="3">
    <location>
        <begin position="7"/>
        <end position="28"/>
    </location>
</feature>
<keyword evidence="6" id="KW-1185">Reference proteome</keyword>
<dbReference type="Gene3D" id="3.10.450.10">
    <property type="match status" value="1"/>
</dbReference>
<dbReference type="GO" id="GO:0004869">
    <property type="term" value="F:cysteine-type endopeptidase inhibitor activity"/>
    <property type="evidence" value="ECO:0007669"/>
    <property type="project" value="UniProtKB-KW"/>
</dbReference>
<evidence type="ECO:0000256" key="1">
    <source>
        <dbReference type="ARBA" id="ARBA00022690"/>
    </source>
</evidence>
<dbReference type="EMBL" id="NKXS01002634">
    <property type="protein sequence ID" value="PIN12726.1"/>
    <property type="molecule type" value="Genomic_DNA"/>
</dbReference>
<gene>
    <name evidence="5" type="ORF">CDL12_14660</name>
</gene>
<dbReference type="InterPro" id="IPR000010">
    <property type="entry name" value="Cystatin_dom"/>
</dbReference>